<feature type="domain" description="Xylose isomerase-like TIM barrel" evidence="1">
    <location>
        <begin position="24"/>
        <end position="256"/>
    </location>
</feature>
<dbReference type="InterPro" id="IPR013022">
    <property type="entry name" value="Xyl_isomerase-like_TIM-brl"/>
</dbReference>
<sequence length="257" mass="29149">MQLHRISYSSRAVVEDPFKWAYTLEDHGYTGWEIVQEGSQCLNSKNIQNLKNISETTDLELTLHLPFSDMNLAGLNDSIRAEVIRQMEHYLTLASNYVNLAVVHPGYLSPYGTQVPQKAYFTNLASLQEICDFAADFGILVAVENMPDMPKIFGKYPDEMLEMLESIGSHNVGFTFDVGHANTVGLIDDFLELFNEKISHVHIHDNMGKKDEHLPLGKGIIDWKQVMEKLSDYKGIFVTEMSSVEEGIESLEFLRNL</sequence>
<dbReference type="AlphaFoldDB" id="A0A0E3LMH4"/>
<dbReference type="KEGG" id="mby:MSBRM_0028"/>
<dbReference type="GO" id="GO:0016853">
    <property type="term" value="F:isomerase activity"/>
    <property type="evidence" value="ECO:0007669"/>
    <property type="project" value="UniProtKB-KW"/>
</dbReference>
<dbReference type="InterPro" id="IPR050312">
    <property type="entry name" value="IolE/XylAMocC-like"/>
</dbReference>
<reference evidence="2 3" key="1">
    <citation type="submission" date="2014-07" db="EMBL/GenBank/DDBJ databases">
        <title>Methanogenic archaea and the global carbon cycle.</title>
        <authorList>
            <person name="Henriksen J.R."/>
            <person name="Luke J."/>
            <person name="Reinhart S."/>
            <person name="Benedict M.N."/>
            <person name="Youngblut N.D."/>
            <person name="Metcalf M.E."/>
            <person name="Whitaker R.J."/>
            <person name="Metcalf W.W."/>
        </authorList>
    </citation>
    <scope>NUCLEOTIDE SEQUENCE [LARGE SCALE GENOMIC DNA]</scope>
    <source>
        <strain evidence="2 3">MS</strain>
    </source>
</reference>
<dbReference type="RefSeq" id="WP_048116309.1">
    <property type="nucleotide sequence ID" value="NZ_CP009528.1"/>
</dbReference>
<dbReference type="PANTHER" id="PTHR12110:SF21">
    <property type="entry name" value="XYLOSE ISOMERASE-LIKE TIM BARREL DOMAIN-CONTAINING PROTEIN"/>
    <property type="match status" value="1"/>
</dbReference>
<gene>
    <name evidence="2" type="ORF">MSBRM_0028</name>
</gene>
<dbReference type="HOGENOM" id="CLU_050006_7_2_2"/>
<dbReference type="InterPro" id="IPR036237">
    <property type="entry name" value="Xyl_isomerase-like_sf"/>
</dbReference>
<accession>A0A0E3LMH4</accession>
<proteinExistence type="predicted"/>
<evidence type="ECO:0000313" key="2">
    <source>
        <dbReference type="EMBL" id="AKB53026.1"/>
    </source>
</evidence>
<dbReference type="PANTHER" id="PTHR12110">
    <property type="entry name" value="HYDROXYPYRUVATE ISOMERASE"/>
    <property type="match status" value="1"/>
</dbReference>
<dbReference type="Gene3D" id="3.20.20.150">
    <property type="entry name" value="Divalent-metal-dependent TIM barrel enzymes"/>
    <property type="match status" value="1"/>
</dbReference>
<dbReference type="STRING" id="1434108.MSBRM_0028"/>
<evidence type="ECO:0000313" key="3">
    <source>
        <dbReference type="Proteomes" id="UP000033033"/>
    </source>
</evidence>
<keyword evidence="3" id="KW-1185">Reference proteome</keyword>
<evidence type="ECO:0000259" key="1">
    <source>
        <dbReference type="Pfam" id="PF01261"/>
    </source>
</evidence>
<protein>
    <submittedName>
        <fullName evidence="2">Sugar phosphate isomerase/epimerase</fullName>
    </submittedName>
</protein>
<organism evidence="2 3">
    <name type="scientific">Methanosarcina barkeri MS</name>
    <dbReference type="NCBI Taxonomy" id="1434108"/>
    <lineage>
        <taxon>Archaea</taxon>
        <taxon>Methanobacteriati</taxon>
        <taxon>Methanobacteriota</taxon>
        <taxon>Stenosarchaea group</taxon>
        <taxon>Methanomicrobia</taxon>
        <taxon>Methanosarcinales</taxon>
        <taxon>Methanosarcinaceae</taxon>
        <taxon>Methanosarcina</taxon>
    </lineage>
</organism>
<dbReference type="Pfam" id="PF01261">
    <property type="entry name" value="AP_endonuc_2"/>
    <property type="match status" value="1"/>
</dbReference>
<name>A0A0E3LMH4_METBA</name>
<dbReference type="Proteomes" id="UP000033033">
    <property type="component" value="Chromosome"/>
</dbReference>
<dbReference type="EMBL" id="CP009528">
    <property type="protein sequence ID" value="AKB53026.1"/>
    <property type="molecule type" value="Genomic_DNA"/>
</dbReference>
<dbReference type="PATRIC" id="fig|1434108.4.peg.6"/>
<dbReference type="GeneID" id="24843175"/>
<dbReference type="SUPFAM" id="SSF51658">
    <property type="entry name" value="Xylose isomerase-like"/>
    <property type="match status" value="1"/>
</dbReference>
<keyword evidence="2" id="KW-0413">Isomerase</keyword>